<evidence type="ECO:0000313" key="3">
    <source>
        <dbReference type="Proteomes" id="UP001182556"/>
    </source>
</evidence>
<feature type="compositionally biased region" description="Polar residues" evidence="1">
    <location>
        <begin position="970"/>
        <end position="984"/>
    </location>
</feature>
<keyword evidence="3" id="KW-1185">Reference proteome</keyword>
<feature type="region of interest" description="Disordered" evidence="1">
    <location>
        <begin position="1"/>
        <end position="146"/>
    </location>
</feature>
<feature type="compositionally biased region" description="Acidic residues" evidence="1">
    <location>
        <begin position="888"/>
        <end position="901"/>
    </location>
</feature>
<dbReference type="EMBL" id="JAODAN010000010">
    <property type="protein sequence ID" value="KAK1921568.1"/>
    <property type="molecule type" value="Genomic_DNA"/>
</dbReference>
<feature type="compositionally biased region" description="Low complexity" evidence="1">
    <location>
        <begin position="686"/>
        <end position="697"/>
    </location>
</feature>
<feature type="compositionally biased region" description="Polar residues" evidence="1">
    <location>
        <begin position="19"/>
        <end position="56"/>
    </location>
</feature>
<proteinExistence type="predicted"/>
<feature type="compositionally biased region" description="Basic and acidic residues" evidence="1">
    <location>
        <begin position="556"/>
        <end position="573"/>
    </location>
</feature>
<evidence type="ECO:0000256" key="1">
    <source>
        <dbReference type="SAM" id="MobiDB-lite"/>
    </source>
</evidence>
<feature type="compositionally biased region" description="Polar residues" evidence="1">
    <location>
        <begin position="355"/>
        <end position="373"/>
    </location>
</feature>
<feature type="region of interest" description="Disordered" evidence="1">
    <location>
        <begin position="160"/>
        <end position="185"/>
    </location>
</feature>
<feature type="region of interest" description="Disordered" evidence="1">
    <location>
        <begin position="873"/>
        <end position="1023"/>
    </location>
</feature>
<feature type="compositionally biased region" description="Polar residues" evidence="1">
    <location>
        <begin position="438"/>
        <end position="461"/>
    </location>
</feature>
<reference evidence="2" key="1">
    <citation type="submission" date="2023-02" db="EMBL/GenBank/DDBJ databases">
        <title>Identification and recombinant expression of a fungal hydrolase from Papiliotrema laurentii that hydrolyzes apple cutin and clears colloidal polyester polyurethane.</title>
        <authorList>
            <consortium name="DOE Joint Genome Institute"/>
            <person name="Roman V.A."/>
            <person name="Bojanowski C."/>
            <person name="Crable B.R."/>
            <person name="Wagner D.N."/>
            <person name="Hung C.S."/>
            <person name="Nadeau L.J."/>
            <person name="Schratz L."/>
            <person name="Haridas S."/>
            <person name="Pangilinan J."/>
            <person name="Lipzen A."/>
            <person name="Na H."/>
            <person name="Yan M."/>
            <person name="Ng V."/>
            <person name="Grigoriev I.V."/>
            <person name="Spatafora J.W."/>
            <person name="Barlow D."/>
            <person name="Biffinger J."/>
            <person name="Kelley-Loughnane N."/>
            <person name="Varaljay V.A."/>
            <person name="Crookes-Goodson W.J."/>
        </authorList>
    </citation>
    <scope>NUCLEOTIDE SEQUENCE</scope>
    <source>
        <strain evidence="2">5307AH</strain>
    </source>
</reference>
<sequence length="1023" mass="108778">MSMQQPLRLPALPEVQHGSAPSDSINSSDNAGPSTARPLSTNTTSRPSLDSSSTADQVEYTYRPAHLSGQRLPLHSPSFAPPPHRSPPFVLGDRPVGPSHSQWDRRAPLPPAQLPIAPVAPRLPPVLNEQPRMDPYGPPPPSANRRMSEVPLSAVVRPMSVGQPALRPTEARPPAEPESPSLPKVVLHPPEEEEIKPIKLHPAPPPPGFRRPPLVHLPASAGPGRPVSYQHPQAHPSAHPYARGPPSPTMPPPAPKPRNMWGGMADQFGKPAPAFKRSSRYSMAGGVIMPKTKEDMIRDKERRASMMYFDELRERLRSGEIVLPPQRTTSLALGGSASEEPILSPPIGAFKTQRSHSAPSTPMTACFEQSSASGVDPQTVEVLEGVTRSESEPSELPFLSTVQEGGTDSDATSACITGDDLVDSPVALTSPQFPKPSTEGQGQTVAADSSPTVDALSSGSPSDEPPALMPVLEESDDTESDEISTPSSVDAVPAAAALASSPSLKRRSMSMPSVNEAKPPTAASIALSTTTAPRPTVVRKQKSLSRFFFSNSDLARVERDSGKHVPVEEKNDGKASQTTSTANRKSLGGMLSRPKSSPALRTQARESRHAAVIGTNGNTVSSATSSISLATAHTPQSTQPGLNGSVAESDVPRATDAPTTVKTIKKRFSLSNLSSAFKRSKKSNEAPVPHVPAVPSAFKKESVANRTRPRQSDFADVPSGEKKEHAIPEPSQAEGDEVETLQEDTTETLISPTSSPVKTRPANRARSNTHMTSSSTGADRPGAPSSPKERSSIVSDTSSGFELDAELSHARLMLVSPQTRRNPSKTFQEILNVAPVTRQSKIIKLDTHMTRRSVEAIVLGPLLLASGDMRAVTEERDEMSAQGGSEAADAESEIAADEEGEREMGRESKPSERRGSDESSTTIGSGSNDTTVDSDLSDRSMEEYTDSQTSLETMSQSSCASGPHDKSGPVTPSSTPIDAFTPSTVRREGDGHVKVGREGRAEEEDDSDMAMVFPLPPDVQAVS</sequence>
<feature type="compositionally biased region" description="Pro residues" evidence="1">
    <location>
        <begin position="243"/>
        <end position="256"/>
    </location>
</feature>
<feature type="compositionally biased region" description="Basic and acidic residues" evidence="1">
    <location>
        <begin position="902"/>
        <end position="917"/>
    </location>
</feature>
<feature type="region of interest" description="Disordered" evidence="1">
    <location>
        <begin position="197"/>
        <end position="277"/>
    </location>
</feature>
<feature type="compositionally biased region" description="Acidic residues" evidence="1">
    <location>
        <begin position="473"/>
        <end position="482"/>
    </location>
</feature>
<dbReference type="AlphaFoldDB" id="A0AAD9FNL7"/>
<feature type="region of interest" description="Disordered" evidence="1">
    <location>
        <begin position="675"/>
        <end position="799"/>
    </location>
</feature>
<feature type="compositionally biased region" description="Low complexity" evidence="1">
    <location>
        <begin position="483"/>
        <end position="503"/>
    </location>
</feature>
<feature type="compositionally biased region" description="Low complexity" evidence="1">
    <location>
        <begin position="619"/>
        <end position="632"/>
    </location>
</feature>
<accession>A0AAD9FNL7</accession>
<feature type="compositionally biased region" description="Polar residues" evidence="1">
    <location>
        <begin position="633"/>
        <end position="642"/>
    </location>
</feature>
<feature type="region of interest" description="Disordered" evidence="1">
    <location>
        <begin position="556"/>
        <end position="662"/>
    </location>
</feature>
<feature type="compositionally biased region" description="Polar residues" evidence="1">
    <location>
        <begin position="747"/>
        <end position="757"/>
    </location>
</feature>
<protein>
    <submittedName>
        <fullName evidence="2">Uncharacterized protein</fullName>
    </submittedName>
</protein>
<feature type="compositionally biased region" description="Polar residues" evidence="1">
    <location>
        <begin position="401"/>
        <end position="415"/>
    </location>
</feature>
<comment type="caution">
    <text evidence="2">The sequence shown here is derived from an EMBL/GenBank/DDBJ whole genome shotgun (WGS) entry which is preliminary data.</text>
</comment>
<feature type="compositionally biased region" description="Polar residues" evidence="1">
    <location>
        <begin position="765"/>
        <end position="777"/>
    </location>
</feature>
<feature type="compositionally biased region" description="Acidic residues" evidence="1">
    <location>
        <begin position="734"/>
        <end position="746"/>
    </location>
</feature>
<feature type="compositionally biased region" description="Polar residues" evidence="1">
    <location>
        <begin position="946"/>
        <end position="960"/>
    </location>
</feature>
<feature type="compositionally biased region" description="Basic and acidic residues" evidence="1">
    <location>
        <begin position="985"/>
        <end position="1000"/>
    </location>
</feature>
<feature type="region of interest" description="Disordered" evidence="1">
    <location>
        <begin position="331"/>
        <end position="538"/>
    </location>
</feature>
<organism evidence="2 3">
    <name type="scientific">Papiliotrema laurentii</name>
    <name type="common">Cryptococcus laurentii</name>
    <dbReference type="NCBI Taxonomy" id="5418"/>
    <lineage>
        <taxon>Eukaryota</taxon>
        <taxon>Fungi</taxon>
        <taxon>Dikarya</taxon>
        <taxon>Basidiomycota</taxon>
        <taxon>Agaricomycotina</taxon>
        <taxon>Tremellomycetes</taxon>
        <taxon>Tremellales</taxon>
        <taxon>Rhynchogastremaceae</taxon>
        <taxon>Papiliotrema</taxon>
    </lineage>
</organism>
<name>A0AAD9FNL7_PAPLA</name>
<feature type="compositionally biased region" description="Polar residues" evidence="1">
    <location>
        <begin position="574"/>
        <end position="584"/>
    </location>
</feature>
<dbReference type="Proteomes" id="UP001182556">
    <property type="component" value="Unassembled WGS sequence"/>
</dbReference>
<feature type="compositionally biased region" description="Low complexity" evidence="1">
    <location>
        <begin position="519"/>
        <end position="533"/>
    </location>
</feature>
<evidence type="ECO:0000313" key="2">
    <source>
        <dbReference type="EMBL" id="KAK1921568.1"/>
    </source>
</evidence>
<gene>
    <name evidence="2" type="ORF">DB88DRAFT_69714</name>
</gene>
<feature type="compositionally biased region" description="Polar residues" evidence="1">
    <location>
        <begin position="918"/>
        <end position="934"/>
    </location>
</feature>